<keyword evidence="4" id="KW-1185">Reference proteome</keyword>
<evidence type="ECO:0000256" key="1">
    <source>
        <dbReference type="SAM" id="MobiDB-lite"/>
    </source>
</evidence>
<name>A0A8X6LWJ1_TRICU</name>
<gene>
    <name evidence="3" type="ORF">TNCT_135731</name>
</gene>
<dbReference type="AlphaFoldDB" id="A0A8X6LWJ1"/>
<organism evidence="3 4">
    <name type="scientific">Trichonephila clavata</name>
    <name type="common">Joro spider</name>
    <name type="synonym">Nephila clavata</name>
    <dbReference type="NCBI Taxonomy" id="2740835"/>
    <lineage>
        <taxon>Eukaryota</taxon>
        <taxon>Metazoa</taxon>
        <taxon>Ecdysozoa</taxon>
        <taxon>Arthropoda</taxon>
        <taxon>Chelicerata</taxon>
        <taxon>Arachnida</taxon>
        <taxon>Araneae</taxon>
        <taxon>Araneomorphae</taxon>
        <taxon>Entelegynae</taxon>
        <taxon>Araneoidea</taxon>
        <taxon>Nephilidae</taxon>
        <taxon>Trichonephila</taxon>
    </lineage>
</organism>
<proteinExistence type="predicted"/>
<evidence type="ECO:0000313" key="3">
    <source>
        <dbReference type="EMBL" id="GFR22614.1"/>
    </source>
</evidence>
<feature type="chain" id="PRO_5036475127" description="Secreted protein" evidence="2">
    <location>
        <begin position="16"/>
        <end position="141"/>
    </location>
</feature>
<sequence length="141" mass="16420">MAGIFFNIFAKSLSCFFLAAPSGHYSLRPRRGTKRRPSASAEPDLTGRRSLPPAQPGQCHRSHHRFQFRHSHGRHPATPGIGPKPCHHQPSRHHHQHYQWRWHSQDKHLIMEQRLNILSILIFLHVAFRGENRFTTDVRCC</sequence>
<protein>
    <recommendedName>
        <fullName evidence="5">Secreted protein</fullName>
    </recommendedName>
</protein>
<feature type="region of interest" description="Disordered" evidence="1">
    <location>
        <begin position="26"/>
        <end position="92"/>
    </location>
</feature>
<feature type="compositionally biased region" description="Basic residues" evidence="1">
    <location>
        <begin position="60"/>
        <end position="75"/>
    </location>
</feature>
<keyword evidence="2" id="KW-0732">Signal</keyword>
<evidence type="ECO:0008006" key="5">
    <source>
        <dbReference type="Google" id="ProtNLM"/>
    </source>
</evidence>
<dbReference type="EMBL" id="BMAO01028182">
    <property type="protein sequence ID" value="GFR22614.1"/>
    <property type="molecule type" value="Genomic_DNA"/>
</dbReference>
<feature type="compositionally biased region" description="Basic residues" evidence="1">
    <location>
        <begin position="27"/>
        <end position="37"/>
    </location>
</feature>
<comment type="caution">
    <text evidence="3">The sequence shown here is derived from an EMBL/GenBank/DDBJ whole genome shotgun (WGS) entry which is preliminary data.</text>
</comment>
<accession>A0A8X6LWJ1</accession>
<evidence type="ECO:0000313" key="4">
    <source>
        <dbReference type="Proteomes" id="UP000887116"/>
    </source>
</evidence>
<feature type="signal peptide" evidence="2">
    <location>
        <begin position="1"/>
        <end position="15"/>
    </location>
</feature>
<dbReference type="Proteomes" id="UP000887116">
    <property type="component" value="Unassembled WGS sequence"/>
</dbReference>
<evidence type="ECO:0000256" key="2">
    <source>
        <dbReference type="SAM" id="SignalP"/>
    </source>
</evidence>
<reference evidence="3" key="1">
    <citation type="submission" date="2020-07" db="EMBL/GenBank/DDBJ databases">
        <title>Multicomponent nature underlies the extraordinary mechanical properties of spider dragline silk.</title>
        <authorList>
            <person name="Kono N."/>
            <person name="Nakamura H."/>
            <person name="Mori M."/>
            <person name="Yoshida Y."/>
            <person name="Ohtoshi R."/>
            <person name="Malay A.D."/>
            <person name="Moran D.A.P."/>
            <person name="Tomita M."/>
            <person name="Numata K."/>
            <person name="Arakawa K."/>
        </authorList>
    </citation>
    <scope>NUCLEOTIDE SEQUENCE</scope>
</reference>